<name>A0A9P4M4S8_9PEZI</name>
<dbReference type="Proteomes" id="UP000799772">
    <property type="component" value="Unassembled WGS sequence"/>
</dbReference>
<accession>A0A9P4M4S8</accession>
<dbReference type="OrthoDB" id="2157530at2759"/>
<proteinExistence type="predicted"/>
<gene>
    <name evidence="2" type="ORF">NA57DRAFT_77390</name>
</gene>
<dbReference type="Pfam" id="PF26639">
    <property type="entry name" value="Het-6_barrel"/>
    <property type="match status" value="1"/>
</dbReference>
<feature type="domain" description="Heterokaryon incompatibility" evidence="1">
    <location>
        <begin position="1"/>
        <end position="76"/>
    </location>
</feature>
<evidence type="ECO:0000313" key="3">
    <source>
        <dbReference type="Proteomes" id="UP000799772"/>
    </source>
</evidence>
<dbReference type="InterPro" id="IPR052895">
    <property type="entry name" value="HetReg/Transcr_Mod"/>
</dbReference>
<dbReference type="EMBL" id="ML978128">
    <property type="protein sequence ID" value="KAF2097135.1"/>
    <property type="molecule type" value="Genomic_DNA"/>
</dbReference>
<dbReference type="Pfam" id="PF06985">
    <property type="entry name" value="HET"/>
    <property type="match status" value="1"/>
</dbReference>
<dbReference type="PANTHER" id="PTHR24148">
    <property type="entry name" value="ANKYRIN REPEAT DOMAIN-CONTAINING PROTEIN 39 HOMOLOG-RELATED"/>
    <property type="match status" value="1"/>
</dbReference>
<organism evidence="2 3">
    <name type="scientific">Rhizodiscina lignyota</name>
    <dbReference type="NCBI Taxonomy" id="1504668"/>
    <lineage>
        <taxon>Eukaryota</taxon>
        <taxon>Fungi</taxon>
        <taxon>Dikarya</taxon>
        <taxon>Ascomycota</taxon>
        <taxon>Pezizomycotina</taxon>
        <taxon>Dothideomycetes</taxon>
        <taxon>Pleosporomycetidae</taxon>
        <taxon>Aulographales</taxon>
        <taxon>Rhizodiscinaceae</taxon>
        <taxon>Rhizodiscina</taxon>
    </lineage>
</organism>
<reference evidence="2" key="1">
    <citation type="journal article" date="2020" name="Stud. Mycol.">
        <title>101 Dothideomycetes genomes: a test case for predicting lifestyles and emergence of pathogens.</title>
        <authorList>
            <person name="Haridas S."/>
            <person name="Albert R."/>
            <person name="Binder M."/>
            <person name="Bloem J."/>
            <person name="Labutti K."/>
            <person name="Salamov A."/>
            <person name="Andreopoulos B."/>
            <person name="Baker S."/>
            <person name="Barry K."/>
            <person name="Bills G."/>
            <person name="Bluhm B."/>
            <person name="Cannon C."/>
            <person name="Castanera R."/>
            <person name="Culley D."/>
            <person name="Daum C."/>
            <person name="Ezra D."/>
            <person name="Gonzalez J."/>
            <person name="Henrissat B."/>
            <person name="Kuo A."/>
            <person name="Liang C."/>
            <person name="Lipzen A."/>
            <person name="Lutzoni F."/>
            <person name="Magnuson J."/>
            <person name="Mondo S."/>
            <person name="Nolan M."/>
            <person name="Ohm R."/>
            <person name="Pangilinan J."/>
            <person name="Park H.-J."/>
            <person name="Ramirez L."/>
            <person name="Alfaro M."/>
            <person name="Sun H."/>
            <person name="Tritt A."/>
            <person name="Yoshinaga Y."/>
            <person name="Zwiers L.-H."/>
            <person name="Turgeon B."/>
            <person name="Goodwin S."/>
            <person name="Spatafora J."/>
            <person name="Crous P."/>
            <person name="Grigoriev I."/>
        </authorList>
    </citation>
    <scope>NUCLEOTIDE SEQUENCE</scope>
    <source>
        <strain evidence="2">CBS 133067</strain>
    </source>
</reference>
<evidence type="ECO:0000313" key="2">
    <source>
        <dbReference type="EMBL" id="KAF2097135.1"/>
    </source>
</evidence>
<evidence type="ECO:0000259" key="1">
    <source>
        <dbReference type="Pfam" id="PF06985"/>
    </source>
</evidence>
<protein>
    <recommendedName>
        <fullName evidence="1">Heterokaryon incompatibility domain-containing protein</fullName>
    </recommendedName>
</protein>
<keyword evidence="3" id="KW-1185">Reference proteome</keyword>
<sequence>MDQVYSKASRVIIWLSPSPETDPYLAVETLAELYNDLCKGIKYDRLTPDRYKRRQWNSLIQLLGHAWFRRTWTFQEAVLSSMKTDTPSGQAPLLERCLTVLYGTVSLPWAHLYVVARDLLQPEYRAVWSNVGAEVLAALEHIREIWHTRVRLVISNMCSLEYALMATRHRQATNARDAIYGLLGISTDAEGFGIEPDYSDTVESVYQRFAFAMICHAKSLRLLSFAGCGYPGSVYALPSWVPDWTCPPKCSPLSVTEGSRKYRATRFAASCTLDSEITTALSVKGVIFDKIEYLSSICTTSTPNPELNEWLDEVESLVIRNNSRNTCDTQLDLLGTPAFENFCRTLTGNYILENGELRNPSADSLRQKYLSCKSSCATRHGLEPSTRFCSSKRLDELAMPESSPVMGPTVIFSNALEPTVGRRLCVTEAGRIGLIPPLSKQGDVLCVLLGAKVPFILRQSENCQAGQGPQDARLFKLVGESYIHGAMGGEIAVSVDRGEMQYGSFLLQ</sequence>
<dbReference type="AlphaFoldDB" id="A0A9P4M4S8"/>
<comment type="caution">
    <text evidence="2">The sequence shown here is derived from an EMBL/GenBank/DDBJ whole genome shotgun (WGS) entry which is preliminary data.</text>
</comment>
<dbReference type="InterPro" id="IPR010730">
    <property type="entry name" value="HET"/>
</dbReference>
<dbReference type="PANTHER" id="PTHR24148:SF64">
    <property type="entry name" value="HETEROKARYON INCOMPATIBILITY DOMAIN-CONTAINING PROTEIN"/>
    <property type="match status" value="1"/>
</dbReference>